<evidence type="ECO:0000313" key="2">
    <source>
        <dbReference type="EMBL" id="VDK65212.1"/>
    </source>
</evidence>
<sequence>MELRSIYSLILIILAETTASVYNSSANMNMQRNLIQERKGHSEVSSAMGMPAATSGSIEIQSAQKTVLSSIGYLKSIKWHITDTILAKRISAHRFEYANIVTPKLV</sequence>
<gene>
    <name evidence="2" type="ORF">ASIM_LOCUS18537</name>
</gene>
<evidence type="ECO:0000313" key="3">
    <source>
        <dbReference type="Proteomes" id="UP000267096"/>
    </source>
</evidence>
<protein>
    <submittedName>
        <fullName evidence="4">Secreted protein</fullName>
    </submittedName>
</protein>
<dbReference type="EMBL" id="UYRR01035656">
    <property type="protein sequence ID" value="VDK65212.1"/>
    <property type="molecule type" value="Genomic_DNA"/>
</dbReference>
<keyword evidence="3" id="KW-1185">Reference proteome</keyword>
<dbReference type="Proteomes" id="UP000267096">
    <property type="component" value="Unassembled WGS sequence"/>
</dbReference>
<proteinExistence type="predicted"/>
<keyword evidence="1" id="KW-0732">Signal</keyword>
<dbReference type="AlphaFoldDB" id="A0A0M3KDT9"/>
<evidence type="ECO:0000256" key="1">
    <source>
        <dbReference type="SAM" id="SignalP"/>
    </source>
</evidence>
<dbReference type="WBParaSite" id="ASIM_0001914201-mRNA-1">
    <property type="protein sequence ID" value="ASIM_0001914201-mRNA-1"/>
    <property type="gene ID" value="ASIM_0001914201"/>
</dbReference>
<accession>A0A0M3KDT9</accession>
<feature type="signal peptide" evidence="1">
    <location>
        <begin position="1"/>
        <end position="19"/>
    </location>
</feature>
<name>A0A0M3KDT9_ANISI</name>
<organism evidence="4">
    <name type="scientific">Anisakis simplex</name>
    <name type="common">Herring worm</name>
    <dbReference type="NCBI Taxonomy" id="6269"/>
    <lineage>
        <taxon>Eukaryota</taxon>
        <taxon>Metazoa</taxon>
        <taxon>Ecdysozoa</taxon>
        <taxon>Nematoda</taxon>
        <taxon>Chromadorea</taxon>
        <taxon>Rhabditida</taxon>
        <taxon>Spirurina</taxon>
        <taxon>Ascaridomorpha</taxon>
        <taxon>Ascaridoidea</taxon>
        <taxon>Anisakidae</taxon>
        <taxon>Anisakis</taxon>
        <taxon>Anisakis simplex complex</taxon>
    </lineage>
</organism>
<reference evidence="2 3" key="2">
    <citation type="submission" date="2018-11" db="EMBL/GenBank/DDBJ databases">
        <authorList>
            <consortium name="Pathogen Informatics"/>
        </authorList>
    </citation>
    <scope>NUCLEOTIDE SEQUENCE [LARGE SCALE GENOMIC DNA]</scope>
</reference>
<reference evidence="4" key="1">
    <citation type="submission" date="2017-02" db="UniProtKB">
        <authorList>
            <consortium name="WormBaseParasite"/>
        </authorList>
    </citation>
    <scope>IDENTIFICATION</scope>
</reference>
<feature type="chain" id="PRO_5043121403" evidence="1">
    <location>
        <begin position="20"/>
        <end position="106"/>
    </location>
</feature>
<evidence type="ECO:0000313" key="4">
    <source>
        <dbReference type="WBParaSite" id="ASIM_0001914201-mRNA-1"/>
    </source>
</evidence>